<dbReference type="RefSeq" id="WP_145083509.1">
    <property type="nucleotide sequence ID" value="NZ_CP036274.1"/>
</dbReference>
<name>A0A517Y4S7_9BACT</name>
<evidence type="ECO:0000313" key="3">
    <source>
        <dbReference type="Proteomes" id="UP000315017"/>
    </source>
</evidence>
<feature type="region of interest" description="Disordered" evidence="1">
    <location>
        <begin position="78"/>
        <end position="97"/>
    </location>
</feature>
<reference evidence="2 3" key="1">
    <citation type="submission" date="2019-02" db="EMBL/GenBank/DDBJ databases">
        <title>Deep-cultivation of Planctomycetes and their phenomic and genomic characterization uncovers novel biology.</title>
        <authorList>
            <person name="Wiegand S."/>
            <person name="Jogler M."/>
            <person name="Boedeker C."/>
            <person name="Pinto D."/>
            <person name="Vollmers J."/>
            <person name="Rivas-Marin E."/>
            <person name="Kohn T."/>
            <person name="Peeters S.H."/>
            <person name="Heuer A."/>
            <person name="Rast P."/>
            <person name="Oberbeckmann S."/>
            <person name="Bunk B."/>
            <person name="Jeske O."/>
            <person name="Meyerdierks A."/>
            <person name="Storesund J.E."/>
            <person name="Kallscheuer N."/>
            <person name="Luecker S."/>
            <person name="Lage O.M."/>
            <person name="Pohl T."/>
            <person name="Merkel B.J."/>
            <person name="Hornburger P."/>
            <person name="Mueller R.-W."/>
            <person name="Bruemmer F."/>
            <person name="Labrenz M."/>
            <person name="Spormann A.M."/>
            <person name="Op den Camp H."/>
            <person name="Overmann J."/>
            <person name="Amann R."/>
            <person name="Jetten M.S.M."/>
            <person name="Mascher T."/>
            <person name="Medema M.H."/>
            <person name="Devos D.P."/>
            <person name="Kaster A.-K."/>
            <person name="Ovreas L."/>
            <person name="Rohde M."/>
            <person name="Galperin M.Y."/>
            <person name="Jogler C."/>
        </authorList>
    </citation>
    <scope>NUCLEOTIDE SEQUENCE [LARGE SCALE GENOMIC DNA]</scope>
    <source>
        <strain evidence="2 3">ETA_A8</strain>
    </source>
</reference>
<dbReference type="Proteomes" id="UP000315017">
    <property type="component" value="Chromosome"/>
</dbReference>
<accession>A0A517Y4S7</accession>
<protein>
    <submittedName>
        <fullName evidence="2">Uncharacterized protein</fullName>
    </submittedName>
</protein>
<dbReference type="KEGG" id="aagg:ETAA8_01830"/>
<evidence type="ECO:0000256" key="1">
    <source>
        <dbReference type="SAM" id="MobiDB-lite"/>
    </source>
</evidence>
<dbReference type="EMBL" id="CP036274">
    <property type="protein sequence ID" value="QDU25122.1"/>
    <property type="molecule type" value="Genomic_DNA"/>
</dbReference>
<gene>
    <name evidence="2" type="ORF">ETAA8_01830</name>
</gene>
<sequence length="97" mass="10950">MNTSCSSIRLVAALAILLLPVAYVECYVILVHPGRASHGTDFRIISNYASDSDWDDYVFWPLEQVHRRLLPAQWDGVEPSKYVRPPNLPLKRGKASP</sequence>
<organism evidence="2 3">
    <name type="scientific">Anatilimnocola aggregata</name>
    <dbReference type="NCBI Taxonomy" id="2528021"/>
    <lineage>
        <taxon>Bacteria</taxon>
        <taxon>Pseudomonadati</taxon>
        <taxon>Planctomycetota</taxon>
        <taxon>Planctomycetia</taxon>
        <taxon>Pirellulales</taxon>
        <taxon>Pirellulaceae</taxon>
        <taxon>Anatilimnocola</taxon>
    </lineage>
</organism>
<evidence type="ECO:0000313" key="2">
    <source>
        <dbReference type="EMBL" id="QDU25122.1"/>
    </source>
</evidence>
<keyword evidence="3" id="KW-1185">Reference proteome</keyword>
<dbReference type="AlphaFoldDB" id="A0A517Y4S7"/>
<proteinExistence type="predicted"/>